<dbReference type="Proteomes" id="UP000064920">
    <property type="component" value="Chromosome"/>
</dbReference>
<name>A0A0N9ZL14_9RHOB</name>
<evidence type="ECO:0000313" key="1">
    <source>
        <dbReference type="EMBL" id="ALI56344.1"/>
    </source>
</evidence>
<dbReference type="AlphaFoldDB" id="A0A0N9ZL14"/>
<dbReference type="EMBL" id="CP012023">
    <property type="protein sequence ID" value="ALI56344.1"/>
    <property type="molecule type" value="Genomic_DNA"/>
</dbReference>
<proteinExistence type="predicted"/>
<protein>
    <submittedName>
        <fullName evidence="1">Uncharacterized protein</fullName>
    </submittedName>
</protein>
<evidence type="ECO:0000313" key="2">
    <source>
        <dbReference type="Proteomes" id="UP000064920"/>
    </source>
</evidence>
<dbReference type="KEGG" id="cmar:IMCC12053_2397"/>
<keyword evidence="2" id="KW-1185">Reference proteome</keyword>
<accession>A0A0N9ZL14</accession>
<reference evidence="1 2" key="1">
    <citation type="submission" date="2015-05" db="EMBL/GenBank/DDBJ databases">
        <authorList>
            <person name="Wang D.B."/>
            <person name="Wang M."/>
        </authorList>
    </citation>
    <scope>NUCLEOTIDE SEQUENCE [LARGE SCALE GENOMIC DNA]</scope>
    <source>
        <strain evidence="1 2">IMCC 12053</strain>
    </source>
</reference>
<organism evidence="1 2">
    <name type="scientific">Celeribacter marinus</name>
    <dbReference type="NCBI Taxonomy" id="1397108"/>
    <lineage>
        <taxon>Bacteria</taxon>
        <taxon>Pseudomonadati</taxon>
        <taxon>Pseudomonadota</taxon>
        <taxon>Alphaproteobacteria</taxon>
        <taxon>Rhodobacterales</taxon>
        <taxon>Roseobacteraceae</taxon>
        <taxon>Celeribacter</taxon>
    </lineage>
</organism>
<sequence>MDTAWICSRRFEMFDMSKTKGAPVGFGAPFVRNVQVVTTVCLPL</sequence>
<gene>
    <name evidence="1" type="ORF">IMCC12053_2397</name>
</gene>